<keyword evidence="1" id="KW-1015">Disulfide bond</keyword>
<dbReference type="OMA" id="CAWHEND"/>
<dbReference type="EMBL" id="JRES01000125">
    <property type="protein sequence ID" value="KNC33985.1"/>
    <property type="molecule type" value="Genomic_DNA"/>
</dbReference>
<dbReference type="SUPFAM" id="SSF50494">
    <property type="entry name" value="Trypsin-like serine proteases"/>
    <property type="match status" value="1"/>
</dbReference>
<dbReference type="Gene3D" id="2.40.10.10">
    <property type="entry name" value="Trypsin-like serine proteases"/>
    <property type="match status" value="1"/>
</dbReference>
<dbReference type="InterPro" id="IPR001314">
    <property type="entry name" value="Peptidase_S1A"/>
</dbReference>
<organism evidence="5 6">
    <name type="scientific">Lucilia cuprina</name>
    <name type="common">Green bottle fly</name>
    <name type="synonym">Australian sheep blowfly</name>
    <dbReference type="NCBI Taxonomy" id="7375"/>
    <lineage>
        <taxon>Eukaryota</taxon>
        <taxon>Metazoa</taxon>
        <taxon>Ecdysozoa</taxon>
        <taxon>Arthropoda</taxon>
        <taxon>Hexapoda</taxon>
        <taxon>Insecta</taxon>
        <taxon>Pterygota</taxon>
        <taxon>Neoptera</taxon>
        <taxon>Endopterygota</taxon>
        <taxon>Diptera</taxon>
        <taxon>Brachycera</taxon>
        <taxon>Muscomorpha</taxon>
        <taxon>Oestroidea</taxon>
        <taxon>Calliphoridae</taxon>
        <taxon>Luciliinae</taxon>
        <taxon>Lucilia</taxon>
    </lineage>
</organism>
<reference evidence="5 6" key="1">
    <citation type="journal article" date="2015" name="Nat. Commun.">
        <title>Lucilia cuprina genome unlocks parasitic fly biology to underpin future interventions.</title>
        <authorList>
            <person name="Anstead C.A."/>
            <person name="Korhonen P.K."/>
            <person name="Young N.D."/>
            <person name="Hall R.S."/>
            <person name="Jex A.R."/>
            <person name="Murali S.C."/>
            <person name="Hughes D.S."/>
            <person name="Lee S.F."/>
            <person name="Perry T."/>
            <person name="Stroehlein A.J."/>
            <person name="Ansell B.R."/>
            <person name="Breugelmans B."/>
            <person name="Hofmann A."/>
            <person name="Qu J."/>
            <person name="Dugan S."/>
            <person name="Lee S.L."/>
            <person name="Chao H."/>
            <person name="Dinh H."/>
            <person name="Han Y."/>
            <person name="Doddapaneni H.V."/>
            <person name="Worley K.C."/>
            <person name="Muzny D.M."/>
            <person name="Ioannidis P."/>
            <person name="Waterhouse R.M."/>
            <person name="Zdobnov E.M."/>
            <person name="James P.J."/>
            <person name="Bagnall N.H."/>
            <person name="Kotze A.C."/>
            <person name="Gibbs R.A."/>
            <person name="Richards S."/>
            <person name="Batterham P."/>
            <person name="Gasser R.B."/>
        </authorList>
    </citation>
    <scope>NUCLEOTIDE SEQUENCE [LARGE SCALE GENOMIC DNA]</scope>
    <source>
        <strain evidence="5 6">LS</strain>
        <tissue evidence="5">Full body</tissue>
    </source>
</reference>
<dbReference type="Pfam" id="PF00089">
    <property type="entry name" value="Trypsin"/>
    <property type="match status" value="1"/>
</dbReference>
<dbReference type="FunFam" id="2.40.10.10:FF:000068">
    <property type="entry name" value="transmembrane protease serine 2"/>
    <property type="match status" value="1"/>
</dbReference>
<comment type="caution">
    <text evidence="5">The sequence shown here is derived from an EMBL/GenBank/DDBJ whole genome shotgun (WGS) entry which is preliminary data.</text>
</comment>
<dbReference type="AlphaFoldDB" id="A0A0L0CNT5"/>
<protein>
    <recommendedName>
        <fullName evidence="4">Peptidase S1 domain-containing protein</fullName>
    </recommendedName>
</protein>
<keyword evidence="3" id="KW-0472">Membrane</keyword>
<dbReference type="GO" id="GO:0006508">
    <property type="term" value="P:proteolysis"/>
    <property type="evidence" value="ECO:0007669"/>
    <property type="project" value="InterPro"/>
</dbReference>
<feature type="domain" description="Peptidase S1" evidence="4">
    <location>
        <begin position="1"/>
        <end position="220"/>
    </location>
</feature>
<dbReference type="STRING" id="7375.A0A0L0CNT5"/>
<keyword evidence="6" id="KW-1185">Reference proteome</keyword>
<evidence type="ECO:0000313" key="5">
    <source>
        <dbReference type="EMBL" id="KNC33985.1"/>
    </source>
</evidence>
<comment type="similarity">
    <text evidence="2">Belongs to the peptidase S1 family. CLIP subfamily.</text>
</comment>
<proteinExistence type="inferred from homology"/>
<dbReference type="InterPro" id="IPR009003">
    <property type="entry name" value="Peptidase_S1_PA"/>
</dbReference>
<evidence type="ECO:0000256" key="3">
    <source>
        <dbReference type="SAM" id="Phobius"/>
    </source>
</evidence>
<dbReference type="InterPro" id="IPR001254">
    <property type="entry name" value="Trypsin_dom"/>
</dbReference>
<dbReference type="PANTHER" id="PTHR24256">
    <property type="entry name" value="TRYPTASE-RELATED"/>
    <property type="match status" value="1"/>
</dbReference>
<dbReference type="CDD" id="cd00190">
    <property type="entry name" value="Tryp_SPc"/>
    <property type="match status" value="1"/>
</dbReference>
<evidence type="ECO:0000256" key="1">
    <source>
        <dbReference type="ARBA" id="ARBA00023157"/>
    </source>
</evidence>
<dbReference type="SMART" id="SM00020">
    <property type="entry name" value="Tryp_SPc"/>
    <property type="match status" value="1"/>
</dbReference>
<name>A0A0L0CNT5_LUCCU</name>
<accession>A0A0L0CNT5</accession>
<evidence type="ECO:0000313" key="6">
    <source>
        <dbReference type="Proteomes" id="UP000037069"/>
    </source>
</evidence>
<dbReference type="OrthoDB" id="10059102at2759"/>
<gene>
    <name evidence="5" type="ORF">FF38_10183</name>
</gene>
<dbReference type="InterPro" id="IPR043504">
    <property type="entry name" value="Peptidase_S1_PA_chymotrypsin"/>
</dbReference>
<dbReference type="PROSITE" id="PS50240">
    <property type="entry name" value="TRYPSIN_DOM"/>
    <property type="match status" value="1"/>
</dbReference>
<keyword evidence="3" id="KW-0812">Transmembrane</keyword>
<dbReference type="InterPro" id="IPR018114">
    <property type="entry name" value="TRYPSIN_HIS"/>
</dbReference>
<dbReference type="PRINTS" id="PR00722">
    <property type="entry name" value="CHYMOTRYPSIN"/>
</dbReference>
<evidence type="ECO:0000259" key="4">
    <source>
        <dbReference type="PROSITE" id="PS50240"/>
    </source>
</evidence>
<sequence length="247" mass="27883">MVSIRRYENEDRFGHTHFCGGVIIRSNLILTAAHCLIRNKQIIRPYDITVVAKTPMRLQKTPAAQILRVKKIIIHEKFVYSKLDYDIALLKLTKHIQLDNCAAVIAMPKQRINDSTACMVLGWGKLYLAGPLANEVLQLNVTLHSKNFCDFLLDIGSKKLCASDTYDHEKHPCSGDSGGPLICGGVLAGVVSYGFQCGYGLPTVYSDVYEYSNWIHLNKASYFNYFNEFLLLIVIIVVLCKNKIFEF</sequence>
<dbReference type="GO" id="GO:0004252">
    <property type="term" value="F:serine-type endopeptidase activity"/>
    <property type="evidence" value="ECO:0007669"/>
    <property type="project" value="InterPro"/>
</dbReference>
<feature type="transmembrane region" description="Helical" evidence="3">
    <location>
        <begin position="222"/>
        <end position="240"/>
    </location>
</feature>
<dbReference type="Proteomes" id="UP000037069">
    <property type="component" value="Unassembled WGS sequence"/>
</dbReference>
<keyword evidence="3" id="KW-1133">Transmembrane helix</keyword>
<dbReference type="PROSITE" id="PS00134">
    <property type="entry name" value="TRYPSIN_HIS"/>
    <property type="match status" value="1"/>
</dbReference>
<dbReference type="InterPro" id="IPR051487">
    <property type="entry name" value="Ser/Thr_Proteases_Immune/Dev"/>
</dbReference>
<evidence type="ECO:0000256" key="2">
    <source>
        <dbReference type="ARBA" id="ARBA00024195"/>
    </source>
</evidence>